<reference evidence="2" key="1">
    <citation type="submission" date="2017-09" db="EMBL/GenBank/DDBJ databases">
        <title>Genome evolution observed in wild isolates of Caulobacter crescentus.</title>
        <authorList>
            <person name="Ely B."/>
            <person name="Wilson K."/>
            <person name="Scott D."/>
        </authorList>
    </citation>
    <scope>NUCLEOTIDE SEQUENCE [LARGE SCALE GENOMIC DNA]</scope>
    <source>
        <strain evidence="2">CB13b1a</strain>
    </source>
</reference>
<organism evidence="1 2">
    <name type="scientific">Caulobacter vibrioides</name>
    <name type="common">Caulobacter crescentus</name>
    <dbReference type="NCBI Taxonomy" id="155892"/>
    <lineage>
        <taxon>Bacteria</taxon>
        <taxon>Pseudomonadati</taxon>
        <taxon>Pseudomonadota</taxon>
        <taxon>Alphaproteobacteria</taxon>
        <taxon>Caulobacterales</taxon>
        <taxon>Caulobacteraceae</taxon>
        <taxon>Caulobacter</taxon>
    </lineage>
</organism>
<protein>
    <submittedName>
        <fullName evidence="1">Uncharacterized protein</fullName>
    </submittedName>
</protein>
<accession>A0A290MQ14</accession>
<dbReference type="EMBL" id="CP023315">
    <property type="protein sequence ID" value="ATC34148.1"/>
    <property type="molecule type" value="Genomic_DNA"/>
</dbReference>
<dbReference type="AlphaFoldDB" id="A0A290MQ14"/>
<proteinExistence type="predicted"/>
<gene>
    <name evidence="1" type="ORF">CA606_18425</name>
</gene>
<dbReference type="Proteomes" id="UP000217311">
    <property type="component" value="Chromosome"/>
</dbReference>
<evidence type="ECO:0000313" key="2">
    <source>
        <dbReference type="Proteomes" id="UP000217311"/>
    </source>
</evidence>
<name>A0A290MQ14_CAUVI</name>
<sequence>MGVLPRSRIERYEMDMVRERRRTVRASWQACAEMVGRSVHDVRLACDPDYRPDFVAPVVSAPRLRLRDLDDVSKFVLSVLHEAEQDYQSDRRKQRDVAVAELMQRLRVGGNKVGKLLPVLETRGVVVSRRLNTGRFAWRLSPMGRELVGADG</sequence>
<evidence type="ECO:0000313" key="1">
    <source>
        <dbReference type="EMBL" id="ATC34148.1"/>
    </source>
</evidence>